<dbReference type="SUPFAM" id="SSF52540">
    <property type="entry name" value="P-loop containing nucleoside triphosphate hydrolases"/>
    <property type="match status" value="1"/>
</dbReference>
<comment type="similarity">
    <text evidence="1">Belongs to the GSP E family.</text>
</comment>
<keyword evidence="3" id="KW-1185">Reference proteome</keyword>
<evidence type="ECO:0000313" key="3">
    <source>
        <dbReference type="Proteomes" id="UP000001017"/>
    </source>
</evidence>
<dbReference type="InterPro" id="IPR027417">
    <property type="entry name" value="P-loop_NTPase"/>
</dbReference>
<dbReference type="PaxDb" id="273116-14325279"/>
<proteinExistence type="inferred from homology"/>
<dbReference type="PANTHER" id="PTHR30486">
    <property type="entry name" value="TWITCHING MOTILITY PROTEIN PILT"/>
    <property type="match status" value="1"/>
</dbReference>
<dbReference type="HOGENOM" id="CLU_695632_0_0_2"/>
<dbReference type="KEGG" id="tvo:TVG1067415"/>
<evidence type="ECO:0000256" key="1">
    <source>
        <dbReference type="ARBA" id="ARBA00006611"/>
    </source>
</evidence>
<dbReference type="AlphaFoldDB" id="Q979W9"/>
<dbReference type="Gene3D" id="3.40.50.300">
    <property type="entry name" value="P-loop containing nucleotide triphosphate hydrolases"/>
    <property type="match status" value="1"/>
</dbReference>
<gene>
    <name evidence="2" type="ORF">TVG1067415</name>
</gene>
<dbReference type="Proteomes" id="UP000001017">
    <property type="component" value="Chromosome"/>
</dbReference>
<dbReference type="GO" id="GO:0016887">
    <property type="term" value="F:ATP hydrolysis activity"/>
    <property type="evidence" value="ECO:0007669"/>
    <property type="project" value="InterPro"/>
</dbReference>
<dbReference type="Gene3D" id="3.30.450.380">
    <property type="match status" value="1"/>
</dbReference>
<reference evidence="2 3" key="1">
    <citation type="journal article" date="1999" name="Proc. Jpn. Acad.">
        <title>Determination of the complete genomic DNA sequence of Thermoplasma volvanium GSS1.</title>
        <authorList>
            <person name="Kawashima T."/>
            <person name="Yamamoto Y."/>
            <person name="Aramaki H."/>
            <person name="Nunoshiba T."/>
            <person name="Kawamoto T."/>
            <person name="Watanabe K."/>
            <person name="Yamazaki M."/>
            <person name="Kanehori K."/>
            <person name="Amano N."/>
            <person name="Ohya Y."/>
            <person name="Makino K."/>
            <person name="Suzuki M."/>
        </authorList>
    </citation>
    <scope>NUCLEOTIDE SEQUENCE [LARGE SCALE GENOMIC DNA]</scope>
    <source>
        <strain evidence="3">ATCC 51530 / DSM 4299 / JCM 9571 / NBRC 15438 / GSS1</strain>
    </source>
</reference>
<organism evidence="2 3">
    <name type="scientific">Thermoplasma volcanium (strain ATCC 51530 / DSM 4299 / JCM 9571 / NBRC 15438 / GSS1)</name>
    <dbReference type="NCBI Taxonomy" id="273116"/>
    <lineage>
        <taxon>Archaea</taxon>
        <taxon>Methanobacteriati</taxon>
        <taxon>Thermoplasmatota</taxon>
        <taxon>Thermoplasmata</taxon>
        <taxon>Thermoplasmatales</taxon>
        <taxon>Thermoplasmataceae</taxon>
        <taxon>Thermoplasma</taxon>
    </lineage>
</organism>
<dbReference type="EMBL" id="BA000011">
    <property type="protein sequence ID" value="BAB60183.1"/>
    <property type="molecule type" value="Genomic_DNA"/>
</dbReference>
<dbReference type="PhylomeDB" id="Q979W9"/>
<accession>Q979W9</accession>
<protein>
    <submittedName>
        <fullName evidence="2">Uncharacterized protein</fullName>
    </submittedName>
</protein>
<dbReference type="STRING" id="273116.gene:9381835"/>
<dbReference type="InterPro" id="IPR050921">
    <property type="entry name" value="T4SS_GSP_E_ATPase"/>
</dbReference>
<reference evidence="2 3" key="2">
    <citation type="journal article" date="2000" name="Proc. Natl. Acad. Sci. U.S.A.">
        <title>Archaeal adaptation to higher temperatures revealed by genomic sequence of Thermoplasma volcanium.</title>
        <authorList>
            <person name="Kawashima T."/>
            <person name="Amano N."/>
            <person name="Koike H."/>
            <person name="Makino S."/>
            <person name="Higuchi S."/>
            <person name="Kawashima-Ohya Y."/>
            <person name="Watanabe K."/>
            <person name="Yamazaki M."/>
            <person name="Kanehori K."/>
            <person name="Kawamoto T."/>
            <person name="Nunoshiba T."/>
            <person name="Yamamoto Y."/>
            <person name="Aramaki H."/>
            <person name="Makino K."/>
            <person name="Suzuki M."/>
        </authorList>
    </citation>
    <scope>NUCLEOTIDE SEQUENCE [LARGE SCALE GENOMIC DNA]</scope>
    <source>
        <strain evidence="3">ATCC 51530 / DSM 4299 / JCM 9571 / NBRC 15438 / GSS1</strain>
    </source>
</reference>
<name>Q979W9_THEVO</name>
<dbReference type="eggNOG" id="arCOG01817">
    <property type="taxonomic scope" value="Archaea"/>
</dbReference>
<dbReference type="PANTHER" id="PTHR30486:SF6">
    <property type="entry name" value="TYPE IV PILUS RETRACTATION ATPASE PILT"/>
    <property type="match status" value="1"/>
</dbReference>
<evidence type="ECO:0000313" key="2">
    <source>
        <dbReference type="EMBL" id="BAB60183.1"/>
    </source>
</evidence>
<sequence>MFSHHQTYHTISIMVDSDSHVTVVEPNSDQKLDTAVATVLHEISSFQSFAVERDLEDVIERISKVFRISDIDAFRYYINKSISGLGKIYPLFNLEEVKEIDVNGYDEPVIVKLSDDNYYTTNIKLLANEVDSIAIRLAQLMGKKISTSDPLARGTLNNREVSITFGTEISPKGSSIRIARNDSGYDLKKFVESNGFSLESISYLKIAIENSKSIVIIGPHTELKYSALLFLMDLVDKEKKITYIGEKIPSRSPGNYIFMKTKEKSIFSSQIDRVSLINTAMRQRPDYIVIDTIEVVDLPSVIQAITTGHPTFTSIDIDSVSALVSAFSDSALDLGRDMVSVIDIVIEISESSDRISSIYEFDRFEHNDVLYDLVFSIDKTTEKLRYNGFSPMFRSMSNAMGKDDFHRYLENVRKITSELIENGLS</sequence>